<accession>A0A392VQD0</accession>
<name>A0A392VQD0_9FABA</name>
<evidence type="ECO:0000313" key="1">
    <source>
        <dbReference type="EMBL" id="MCI90604.1"/>
    </source>
</evidence>
<reference evidence="1 2" key="1">
    <citation type="journal article" date="2018" name="Front. Plant Sci.">
        <title>Red Clover (Trifolium pratense) and Zigzag Clover (T. medium) - A Picture of Genomic Similarities and Differences.</title>
        <authorList>
            <person name="Dluhosova J."/>
            <person name="Istvanek J."/>
            <person name="Nedelnik J."/>
            <person name="Repkova J."/>
        </authorList>
    </citation>
    <scope>NUCLEOTIDE SEQUENCE [LARGE SCALE GENOMIC DNA]</scope>
    <source>
        <strain evidence="2">cv. 10/8</strain>
        <tissue evidence="1">Leaf</tissue>
    </source>
</reference>
<evidence type="ECO:0000313" key="2">
    <source>
        <dbReference type="Proteomes" id="UP000265520"/>
    </source>
</evidence>
<dbReference type="Proteomes" id="UP000265520">
    <property type="component" value="Unassembled WGS sequence"/>
</dbReference>
<sequence length="45" mass="5070">MFHISTQHNGSEMLSILSLQEPFPIGANVRVRPGKSRNAGYEENR</sequence>
<organism evidence="1 2">
    <name type="scientific">Trifolium medium</name>
    <dbReference type="NCBI Taxonomy" id="97028"/>
    <lineage>
        <taxon>Eukaryota</taxon>
        <taxon>Viridiplantae</taxon>
        <taxon>Streptophyta</taxon>
        <taxon>Embryophyta</taxon>
        <taxon>Tracheophyta</taxon>
        <taxon>Spermatophyta</taxon>
        <taxon>Magnoliopsida</taxon>
        <taxon>eudicotyledons</taxon>
        <taxon>Gunneridae</taxon>
        <taxon>Pentapetalae</taxon>
        <taxon>rosids</taxon>
        <taxon>fabids</taxon>
        <taxon>Fabales</taxon>
        <taxon>Fabaceae</taxon>
        <taxon>Papilionoideae</taxon>
        <taxon>50 kb inversion clade</taxon>
        <taxon>NPAAA clade</taxon>
        <taxon>Hologalegina</taxon>
        <taxon>IRL clade</taxon>
        <taxon>Trifolieae</taxon>
        <taxon>Trifolium</taxon>
    </lineage>
</organism>
<dbReference type="EMBL" id="LXQA011249193">
    <property type="protein sequence ID" value="MCI90604.1"/>
    <property type="molecule type" value="Genomic_DNA"/>
</dbReference>
<keyword evidence="2" id="KW-1185">Reference proteome</keyword>
<protein>
    <submittedName>
        <fullName evidence="1">AML1</fullName>
    </submittedName>
</protein>
<comment type="caution">
    <text evidence="1">The sequence shown here is derived from an EMBL/GenBank/DDBJ whole genome shotgun (WGS) entry which is preliminary data.</text>
</comment>
<dbReference type="AlphaFoldDB" id="A0A392VQD0"/>
<proteinExistence type="predicted"/>
<feature type="non-terminal residue" evidence="1">
    <location>
        <position position="45"/>
    </location>
</feature>